<dbReference type="PANTHER" id="PTHR34631:SF3">
    <property type="entry name" value="ISSOD12 TRANSPOSASE TNPA_ISSOD12"/>
    <property type="match status" value="1"/>
</dbReference>
<accession>A0A2A5T683</accession>
<dbReference type="AlphaFoldDB" id="A0A2A5T683"/>
<organism evidence="3 4">
    <name type="scientific">Candidatus Enterovibrio escicola</name>
    <dbReference type="NCBI Taxonomy" id="1927127"/>
    <lineage>
        <taxon>Bacteria</taxon>
        <taxon>Pseudomonadati</taxon>
        <taxon>Pseudomonadota</taxon>
        <taxon>Gammaproteobacteria</taxon>
        <taxon>Vibrionales</taxon>
        <taxon>Vibrionaceae</taxon>
        <taxon>Enterovibrio</taxon>
    </lineage>
</organism>
<evidence type="ECO:0000313" key="3">
    <source>
        <dbReference type="EMBL" id="PCS23638.1"/>
    </source>
</evidence>
<keyword evidence="4" id="KW-1185">Reference proteome</keyword>
<comment type="caution">
    <text evidence="3">The sequence shown here is derived from an EMBL/GenBank/DDBJ whole genome shotgun (WGS) entry which is preliminary data.</text>
</comment>
<dbReference type="OrthoDB" id="6382212at2"/>
<dbReference type="InterPro" id="IPR053520">
    <property type="entry name" value="Transposase_Tn903"/>
</dbReference>
<feature type="transmembrane region" description="Helical" evidence="1">
    <location>
        <begin position="18"/>
        <end position="39"/>
    </location>
</feature>
<dbReference type="EMBL" id="NBYY01000009">
    <property type="protein sequence ID" value="PCS23638.1"/>
    <property type="molecule type" value="Genomic_DNA"/>
</dbReference>
<dbReference type="GO" id="GO:0006313">
    <property type="term" value="P:DNA transposition"/>
    <property type="evidence" value="ECO:0007669"/>
    <property type="project" value="InterPro"/>
</dbReference>
<dbReference type="Pfam" id="PF01609">
    <property type="entry name" value="DDE_Tnp_1"/>
    <property type="match status" value="1"/>
</dbReference>
<protein>
    <recommendedName>
        <fullName evidence="2">Transposase IS4-like domain-containing protein</fullName>
    </recommendedName>
</protein>
<evidence type="ECO:0000259" key="2">
    <source>
        <dbReference type="Pfam" id="PF01609"/>
    </source>
</evidence>
<proteinExistence type="predicted"/>
<dbReference type="PANTHER" id="PTHR34631">
    <property type="match status" value="1"/>
</dbReference>
<gene>
    <name evidence="3" type="ORF">BTN49_0607</name>
</gene>
<dbReference type="GO" id="GO:0003677">
    <property type="term" value="F:DNA binding"/>
    <property type="evidence" value="ECO:0007669"/>
    <property type="project" value="InterPro"/>
</dbReference>
<feature type="domain" description="Transposase IS4-like" evidence="2">
    <location>
        <begin position="60"/>
        <end position="166"/>
    </location>
</feature>
<sequence length="166" mass="18890">MTLMVKAIFKFPFRGLKIFLNSVFILMNVPMISPTYTCISKRLKTIKVKYRLPSRGAVAHVVIDATGLKIYYEGKWKKRKHGKEKQCIWRKLHLAVDVSTHEVISTEVSLVSVDDNEVLPILLNLLRRKIQQVSTNGAHGTRACHHILKNKGITPTIPPGSNAEYW</sequence>
<keyword evidence="1" id="KW-1133">Transmembrane helix</keyword>
<name>A0A2A5T683_9GAMM</name>
<evidence type="ECO:0000313" key="4">
    <source>
        <dbReference type="Proteomes" id="UP000219020"/>
    </source>
</evidence>
<dbReference type="InterPro" id="IPR002559">
    <property type="entry name" value="Transposase_11"/>
</dbReference>
<dbReference type="RefSeq" id="WP_097355875.1">
    <property type="nucleotide sequence ID" value="NZ_RPGH01000024.1"/>
</dbReference>
<dbReference type="InterPro" id="IPR053172">
    <property type="entry name" value="Tn903_transposase"/>
</dbReference>
<dbReference type="GO" id="GO:0004803">
    <property type="term" value="F:transposase activity"/>
    <property type="evidence" value="ECO:0007669"/>
    <property type="project" value="InterPro"/>
</dbReference>
<keyword evidence="1" id="KW-0812">Transmembrane</keyword>
<evidence type="ECO:0000256" key="1">
    <source>
        <dbReference type="SAM" id="Phobius"/>
    </source>
</evidence>
<reference evidence="4" key="1">
    <citation type="submission" date="2017-04" db="EMBL/GenBank/DDBJ databases">
        <title>Genome evolution of the luminous symbionts of deep sea anglerfish.</title>
        <authorList>
            <person name="Hendry T.A."/>
        </authorList>
    </citation>
    <scope>NUCLEOTIDE SEQUENCE [LARGE SCALE GENOMIC DNA]</scope>
</reference>
<keyword evidence="1" id="KW-0472">Membrane</keyword>
<dbReference type="NCBIfam" id="NF033579">
    <property type="entry name" value="transpos_IS5_2"/>
    <property type="match status" value="1"/>
</dbReference>
<dbReference type="Proteomes" id="UP000219020">
    <property type="component" value="Unassembled WGS sequence"/>
</dbReference>